<dbReference type="OrthoDB" id="433634at2759"/>
<dbReference type="SUPFAM" id="SSF53756">
    <property type="entry name" value="UDP-Glycosyltransferase/glycogen phosphorylase"/>
    <property type="match status" value="1"/>
</dbReference>
<dbReference type="AlphaFoldDB" id="A0A812LEP8"/>
<gene>
    <name evidence="3" type="primary">IAGLU</name>
    <name evidence="3" type="ORF">SPIL2461_LOCUS4120</name>
</gene>
<reference evidence="3" key="1">
    <citation type="submission" date="2021-02" db="EMBL/GenBank/DDBJ databases">
        <authorList>
            <person name="Dougan E. K."/>
            <person name="Rhodes N."/>
            <person name="Thang M."/>
            <person name="Chan C."/>
        </authorList>
    </citation>
    <scope>NUCLEOTIDE SEQUENCE</scope>
</reference>
<dbReference type="InterPro" id="IPR002213">
    <property type="entry name" value="UDP_glucos_trans"/>
</dbReference>
<dbReference type="Pfam" id="PF00201">
    <property type="entry name" value="UDPGT"/>
    <property type="match status" value="1"/>
</dbReference>
<comment type="caution">
    <text evidence="3">The sequence shown here is derived from an EMBL/GenBank/DDBJ whole genome shotgun (WGS) entry which is preliminary data.</text>
</comment>
<evidence type="ECO:0000313" key="4">
    <source>
        <dbReference type="Proteomes" id="UP000649617"/>
    </source>
</evidence>
<proteinExistence type="inferred from homology"/>
<evidence type="ECO:0000256" key="2">
    <source>
        <dbReference type="ARBA" id="ARBA00022679"/>
    </source>
</evidence>
<dbReference type="GO" id="GO:0035251">
    <property type="term" value="F:UDP-glucosyltransferase activity"/>
    <property type="evidence" value="ECO:0007669"/>
    <property type="project" value="TreeGrafter"/>
</dbReference>
<comment type="similarity">
    <text evidence="1">Belongs to the UDP-glycosyltransferase family.</text>
</comment>
<organism evidence="3 4">
    <name type="scientific">Symbiodinium pilosum</name>
    <name type="common">Dinoflagellate</name>
    <dbReference type="NCBI Taxonomy" id="2952"/>
    <lineage>
        <taxon>Eukaryota</taxon>
        <taxon>Sar</taxon>
        <taxon>Alveolata</taxon>
        <taxon>Dinophyceae</taxon>
        <taxon>Suessiales</taxon>
        <taxon>Symbiodiniaceae</taxon>
        <taxon>Symbiodinium</taxon>
    </lineage>
</organism>
<sequence>MVHECEGDGFGDHPVSAAGASAFEERVSKVDVECVVFEANWGGWSRELAAAHGKKAVGFMPSYRDPFRAAYCSDAIWNFDGHCIVRNRPQDIDNFGHLAREEVSFVIADCLVGRAVDCGGRRRFGAFLPGIEDALPLDAGLQKWLDAPDMARELQTVTLVALGSQSALGTVSKDAEVKLMEGCLLASPRVLAVSRCDQGSLGTEVQAAITSGRLFVMPHVPQWAVLNHACVRCFVSHGGANSTHEALASGVPVVPLPFFDDQFYIASRLEELYGYSCPPLRKATLRSVGAVQQDSARWADEENLFSCTRSLVLQVSGEAGAAAAARSIVELTQSN</sequence>
<protein>
    <submittedName>
        <fullName evidence="3">IAGLU protein</fullName>
    </submittedName>
</protein>
<name>A0A812LEP8_SYMPI</name>
<dbReference type="Gene3D" id="3.40.50.2000">
    <property type="entry name" value="Glycogen Phosphorylase B"/>
    <property type="match status" value="1"/>
</dbReference>
<dbReference type="EMBL" id="CAJNIZ010005320">
    <property type="protein sequence ID" value="CAE7240715.1"/>
    <property type="molecule type" value="Genomic_DNA"/>
</dbReference>
<dbReference type="Proteomes" id="UP000649617">
    <property type="component" value="Unassembled WGS sequence"/>
</dbReference>
<evidence type="ECO:0000313" key="3">
    <source>
        <dbReference type="EMBL" id="CAE7240715.1"/>
    </source>
</evidence>
<keyword evidence="4" id="KW-1185">Reference proteome</keyword>
<dbReference type="PANTHER" id="PTHR48047">
    <property type="entry name" value="GLYCOSYLTRANSFERASE"/>
    <property type="match status" value="1"/>
</dbReference>
<keyword evidence="2" id="KW-0808">Transferase</keyword>
<evidence type="ECO:0000256" key="1">
    <source>
        <dbReference type="ARBA" id="ARBA00009995"/>
    </source>
</evidence>
<accession>A0A812LEP8</accession>